<keyword evidence="3" id="KW-1185">Reference proteome</keyword>
<dbReference type="Proteomes" id="UP000254649">
    <property type="component" value="Unassembled WGS sequence"/>
</dbReference>
<keyword evidence="1" id="KW-1133">Transmembrane helix</keyword>
<evidence type="ECO:0000313" key="2">
    <source>
        <dbReference type="EMBL" id="SUT93684.1"/>
    </source>
</evidence>
<sequence length="116" mass="13064">MGIGDSLTKLFWLCVVCMLVVVFGLCGWIYYQSNKIDSLNMEIEIHKQTITTQSSTIKQLKADVEYNKQLTLELSKVESEARSKSDEVIKSIPKQTKASSAFNADAPSNVIEFLRQ</sequence>
<keyword evidence="1" id="KW-0812">Transmembrane</keyword>
<keyword evidence="1" id="KW-0472">Membrane</keyword>
<protein>
    <submittedName>
        <fullName evidence="2">Protein of uncharacterized function (DUF2570)</fullName>
    </submittedName>
</protein>
<dbReference type="EMBL" id="UFRQ01000003">
    <property type="protein sequence ID" value="SUT93684.1"/>
    <property type="molecule type" value="Genomic_DNA"/>
</dbReference>
<evidence type="ECO:0000256" key="1">
    <source>
        <dbReference type="SAM" id="Phobius"/>
    </source>
</evidence>
<accession>A0A380TYE3</accession>
<reference evidence="2 3" key="1">
    <citation type="submission" date="2018-06" db="EMBL/GenBank/DDBJ databases">
        <authorList>
            <consortium name="Pathogen Informatics"/>
            <person name="Doyle S."/>
        </authorList>
    </citation>
    <scope>NUCLEOTIDE SEQUENCE [LARGE SCALE GENOMIC DNA]</scope>
    <source>
        <strain evidence="2 3">NCTC10801</strain>
    </source>
</reference>
<feature type="transmembrane region" description="Helical" evidence="1">
    <location>
        <begin position="12"/>
        <end position="31"/>
    </location>
</feature>
<proteinExistence type="predicted"/>
<dbReference type="OrthoDB" id="5681222at2"/>
<dbReference type="InterPro" id="IPR022538">
    <property type="entry name" value="DUF2570"/>
</dbReference>
<evidence type="ECO:0000313" key="3">
    <source>
        <dbReference type="Proteomes" id="UP000254649"/>
    </source>
</evidence>
<organism evidence="2 3">
    <name type="scientific">[Actinobacillus] rossii</name>
    <dbReference type="NCBI Taxonomy" id="123820"/>
    <lineage>
        <taxon>Bacteria</taxon>
        <taxon>Pseudomonadati</taxon>
        <taxon>Pseudomonadota</taxon>
        <taxon>Gammaproteobacteria</taxon>
        <taxon>Pasteurellales</taxon>
        <taxon>Pasteurellaceae</taxon>
    </lineage>
</organism>
<name>A0A380TYE3_9PAST</name>
<gene>
    <name evidence="2" type="ORF">NCTC10801_02010</name>
</gene>
<dbReference type="AlphaFoldDB" id="A0A380TYE3"/>
<dbReference type="Pfam" id="PF10828">
    <property type="entry name" value="DUF2570"/>
    <property type="match status" value="1"/>
</dbReference>